<dbReference type="Gene3D" id="3.40.50.300">
    <property type="entry name" value="P-loop containing nucleotide triphosphate hydrolases"/>
    <property type="match status" value="1"/>
</dbReference>
<name>A0A2H4J753_9CAUD</name>
<feature type="coiled-coil region" evidence="1">
    <location>
        <begin position="471"/>
        <end position="532"/>
    </location>
</feature>
<feature type="region of interest" description="Disordered" evidence="2">
    <location>
        <begin position="96"/>
        <end position="117"/>
    </location>
</feature>
<dbReference type="Pfam" id="PF13476">
    <property type="entry name" value="AAA_23"/>
    <property type="match status" value="1"/>
</dbReference>
<evidence type="ECO:0000256" key="2">
    <source>
        <dbReference type="SAM" id="MobiDB-lite"/>
    </source>
</evidence>
<proteinExistence type="predicted"/>
<evidence type="ECO:0000256" key="1">
    <source>
        <dbReference type="SAM" id="Coils"/>
    </source>
</evidence>
<feature type="coiled-coil region" evidence="1">
    <location>
        <begin position="374"/>
        <end position="443"/>
    </location>
</feature>
<keyword evidence="1" id="KW-0175">Coiled coil</keyword>
<dbReference type="GO" id="GO:0004527">
    <property type="term" value="F:exonuclease activity"/>
    <property type="evidence" value="ECO:0007669"/>
    <property type="project" value="UniProtKB-KW"/>
</dbReference>
<dbReference type="InterPro" id="IPR038729">
    <property type="entry name" value="Rad50/SbcC_AAA"/>
</dbReference>
<feature type="coiled-coil region" evidence="1">
    <location>
        <begin position="263"/>
        <end position="290"/>
    </location>
</feature>
<protein>
    <submittedName>
        <fullName evidence="4">Putative exonuclease</fullName>
    </submittedName>
</protein>
<dbReference type="SUPFAM" id="SSF52540">
    <property type="entry name" value="P-loop containing nucleoside triphosphate hydrolases"/>
    <property type="match status" value="2"/>
</dbReference>
<dbReference type="GO" id="GO:0016887">
    <property type="term" value="F:ATP hydrolysis activity"/>
    <property type="evidence" value="ECO:0007669"/>
    <property type="project" value="InterPro"/>
</dbReference>
<keyword evidence="4" id="KW-0378">Hydrolase</keyword>
<feature type="domain" description="Rad50/SbcC-type AAA" evidence="3">
    <location>
        <begin position="7"/>
        <end position="216"/>
    </location>
</feature>
<keyword evidence="4" id="KW-0269">Exonuclease</keyword>
<dbReference type="InterPro" id="IPR027417">
    <property type="entry name" value="P-loop_NTPase"/>
</dbReference>
<evidence type="ECO:0000259" key="3">
    <source>
        <dbReference type="Pfam" id="PF13476"/>
    </source>
</evidence>
<sequence length="649" mass="74904">MNLTINKLTIENFAGFKKQTFEFNGQDARVYGANGTGKTTTATALQWLLFDKGLDGSTKSFNPVPLKENNEEDYELIPTVEVELNKDGKNLKIRKESHPKYTKNQSNNRKEYSRSRTKKQYINDESLKVKDFQSRIAELVDEDVFKLITNPAAFNDLEWKKQRELLFEISDQINDEDIIKTNKDFKDLKDILGDHDIEVKTKILNDKIKQIRKDIEDIPVRINQTESNKQDVPEHDEERYNTVKQKIEQLGNERVDIQNGKSEIDLRNQLADKQAELKRLEDNHDANNESRIHSATNELSVENGTVANLETKIRNNKQQIDYESKRRQALLSEYHDFKEKEEEVRARQFQPSTDNVCSCCGQALPPEQVEEVNKKALAKFNKQQSEDLENLKQKTEKILSDGKEIKPLIERLESENNDLQIKVNEANERVQRIENRINKLKAGNVDITQTDEYKSILNDINVINQKRKDIKTTISDKVAKIDEQINELTQEKVAFENAKAIESSNEHLDKVIKDLRSEEDQLLDKKEDYEHQLYILKEFTTTKVKMLTENINKKFKMANFKLFNHQVNGEIKETCVCTVEGVEYNGGLNNAARINVGLDVINTLSTHYGITAPIFIDNAESVTDIIPTEAQQIQLVVSGQDKTLRMETI</sequence>
<dbReference type="EMBL" id="MF417897">
    <property type="protein sequence ID" value="ASN69833.1"/>
    <property type="molecule type" value="Genomic_DNA"/>
</dbReference>
<dbReference type="PANTHER" id="PTHR32114:SF2">
    <property type="entry name" value="ABC TRANSPORTER ABCH.3"/>
    <property type="match status" value="1"/>
</dbReference>
<keyword evidence="4" id="KW-0540">Nuclease</keyword>
<gene>
    <name evidence="4" type="ORF">9F6_14</name>
</gene>
<evidence type="ECO:0000313" key="4">
    <source>
        <dbReference type="EMBL" id="ASN69833.1"/>
    </source>
</evidence>
<dbReference type="Gene3D" id="1.10.287.1490">
    <property type="match status" value="2"/>
</dbReference>
<organism evidence="4">
    <name type="scientific">uncultured Caudovirales phage</name>
    <dbReference type="NCBI Taxonomy" id="2100421"/>
    <lineage>
        <taxon>Viruses</taxon>
        <taxon>Duplodnaviria</taxon>
        <taxon>Heunggongvirae</taxon>
        <taxon>Uroviricota</taxon>
        <taxon>Caudoviricetes</taxon>
        <taxon>Peduoviridae</taxon>
        <taxon>Maltschvirus</taxon>
        <taxon>Maltschvirus maltsch</taxon>
    </lineage>
</organism>
<dbReference type="PANTHER" id="PTHR32114">
    <property type="entry name" value="ABC TRANSPORTER ABCH.3"/>
    <property type="match status" value="1"/>
</dbReference>
<accession>A0A2H4J753</accession>
<dbReference type="GO" id="GO:0006302">
    <property type="term" value="P:double-strand break repair"/>
    <property type="evidence" value="ECO:0007669"/>
    <property type="project" value="InterPro"/>
</dbReference>
<reference evidence="4" key="1">
    <citation type="submission" date="2017-06" db="EMBL/GenBank/DDBJ databases">
        <title>Novel phages from South African skin metaviromes.</title>
        <authorList>
            <person name="van Zyl L.J."/>
            <person name="Abrahams Y."/>
            <person name="Stander E.A."/>
            <person name="Kirby B.M."/>
            <person name="Clavaud C."/>
            <person name="Farcet C."/>
            <person name="Breton L."/>
            <person name="Trindade M.I."/>
        </authorList>
    </citation>
    <scope>NUCLEOTIDE SEQUENCE</scope>
</reference>